<dbReference type="PANTHER" id="PTHR43875">
    <property type="entry name" value="MALTODEXTRIN IMPORT ATP-BINDING PROTEIN MSMX"/>
    <property type="match status" value="1"/>
</dbReference>
<organism evidence="5 6">
    <name type="scientific">Propionispira arboris</name>
    <dbReference type="NCBI Taxonomy" id="84035"/>
    <lineage>
        <taxon>Bacteria</taxon>
        <taxon>Bacillati</taxon>
        <taxon>Bacillota</taxon>
        <taxon>Negativicutes</taxon>
        <taxon>Selenomonadales</taxon>
        <taxon>Selenomonadaceae</taxon>
        <taxon>Propionispira</taxon>
    </lineage>
</organism>
<dbReference type="Gene3D" id="3.40.50.300">
    <property type="entry name" value="P-loop containing nucleotide triphosphate hydrolases"/>
    <property type="match status" value="1"/>
</dbReference>
<dbReference type="RefSeq" id="WP_091833939.1">
    <property type="nucleotide sequence ID" value="NZ_FNZK01000018.1"/>
</dbReference>
<proteinExistence type="predicted"/>
<evidence type="ECO:0000256" key="1">
    <source>
        <dbReference type="ARBA" id="ARBA00022448"/>
    </source>
</evidence>
<dbReference type="GO" id="GO:0055052">
    <property type="term" value="C:ATP-binding cassette (ABC) transporter complex, substrate-binding subunit-containing"/>
    <property type="evidence" value="ECO:0007669"/>
    <property type="project" value="TreeGrafter"/>
</dbReference>
<dbReference type="GO" id="GO:0140359">
    <property type="term" value="F:ABC-type transporter activity"/>
    <property type="evidence" value="ECO:0007669"/>
    <property type="project" value="UniProtKB-ARBA"/>
</dbReference>
<dbReference type="Pfam" id="PF17912">
    <property type="entry name" value="OB_MalK"/>
    <property type="match status" value="1"/>
</dbReference>
<dbReference type="GO" id="GO:0016887">
    <property type="term" value="F:ATP hydrolysis activity"/>
    <property type="evidence" value="ECO:0007669"/>
    <property type="project" value="InterPro"/>
</dbReference>
<accession>A0A1H7C994</accession>
<reference evidence="5 6" key="1">
    <citation type="submission" date="2016-10" db="EMBL/GenBank/DDBJ databases">
        <authorList>
            <person name="de Groot N.N."/>
        </authorList>
    </citation>
    <scope>NUCLEOTIDE SEQUENCE [LARGE SCALE GENOMIC DNA]</scope>
    <source>
        <strain evidence="5 6">DSM 2179</strain>
    </source>
</reference>
<keyword evidence="3 5" id="KW-0067">ATP-binding</keyword>
<dbReference type="InterPro" id="IPR008995">
    <property type="entry name" value="Mo/tungstate-bd_C_term_dom"/>
</dbReference>
<evidence type="ECO:0000256" key="3">
    <source>
        <dbReference type="ARBA" id="ARBA00022840"/>
    </source>
</evidence>
<dbReference type="FunFam" id="3.40.50.300:FF:000042">
    <property type="entry name" value="Maltose/maltodextrin ABC transporter, ATP-binding protein"/>
    <property type="match status" value="1"/>
</dbReference>
<dbReference type="STRING" id="84035.SAMN05660742_11861"/>
<dbReference type="SUPFAM" id="SSF50331">
    <property type="entry name" value="MOP-like"/>
    <property type="match status" value="1"/>
</dbReference>
<sequence length="369" mass="42487">MGKEIVFDNVRKKYKDIEIIPNMNFRVEPGERLILLGPSGCGKSTILRMIAGFEFVTEGEIRLDGQVVNDVPSGKRNIAMVFQNYALYPHMTVLQNITYGLKANKVPLTEIENRVDLALDIVELKGYENRKPHELSGGQRQRVALARAIVKKCEYLLLDEPLSNLDAKLRVSARKHLLNIHEKFGQTFIYVTHDQIEAMTLGQKIVLINEGEIQMFDTPEHIYNRPANVFTAQFIGSPPMSVIEARYENGKMYFGNQEYQLDQQWVDFLKNYTKKTILFGIRPEHLEISVSYMDNSLVGVVNYIETQGKDYGVYLQLNNHEVVALSERKNWTVGGEKYIRPMQTELHLFDPDSRLNLGYPETMTSRYDR</sequence>
<dbReference type="InterPro" id="IPR003439">
    <property type="entry name" value="ABC_transporter-like_ATP-bd"/>
</dbReference>
<keyword evidence="2" id="KW-0547">Nucleotide-binding</keyword>
<dbReference type="Gene3D" id="2.40.50.100">
    <property type="match status" value="1"/>
</dbReference>
<protein>
    <submittedName>
        <fullName evidence="5">sn-glycerol 3-phosphate transport system ATP-binding protein</fullName>
    </submittedName>
</protein>
<dbReference type="SMART" id="SM00382">
    <property type="entry name" value="AAA"/>
    <property type="match status" value="1"/>
</dbReference>
<dbReference type="InterPro" id="IPR040582">
    <property type="entry name" value="OB_MalK-like"/>
</dbReference>
<dbReference type="InterPro" id="IPR017871">
    <property type="entry name" value="ABC_transporter-like_CS"/>
</dbReference>
<dbReference type="SUPFAM" id="SSF52540">
    <property type="entry name" value="P-loop containing nucleoside triphosphate hydrolases"/>
    <property type="match status" value="1"/>
</dbReference>
<dbReference type="PANTHER" id="PTHR43875:SF1">
    <property type="entry name" value="OSMOPROTECTIVE COMPOUNDS UPTAKE ATP-BINDING PROTEIN GGTA"/>
    <property type="match status" value="1"/>
</dbReference>
<evidence type="ECO:0000256" key="2">
    <source>
        <dbReference type="ARBA" id="ARBA00022741"/>
    </source>
</evidence>
<dbReference type="Gene3D" id="2.40.50.140">
    <property type="entry name" value="Nucleic acid-binding proteins"/>
    <property type="match status" value="1"/>
</dbReference>
<gene>
    <name evidence="5" type="ORF">SAMN05660742_11861</name>
</gene>
<dbReference type="InterPro" id="IPR027417">
    <property type="entry name" value="P-loop_NTPase"/>
</dbReference>
<keyword evidence="1" id="KW-0813">Transport</keyword>
<evidence type="ECO:0000313" key="5">
    <source>
        <dbReference type="EMBL" id="SEJ82215.1"/>
    </source>
</evidence>
<dbReference type="PROSITE" id="PS00211">
    <property type="entry name" value="ABC_TRANSPORTER_1"/>
    <property type="match status" value="1"/>
</dbReference>
<dbReference type="PROSITE" id="PS50893">
    <property type="entry name" value="ABC_TRANSPORTER_2"/>
    <property type="match status" value="1"/>
</dbReference>
<evidence type="ECO:0000313" key="6">
    <source>
        <dbReference type="Proteomes" id="UP000199662"/>
    </source>
</evidence>
<feature type="domain" description="ABC transporter" evidence="4">
    <location>
        <begin position="5"/>
        <end position="235"/>
    </location>
</feature>
<dbReference type="GO" id="GO:0005524">
    <property type="term" value="F:ATP binding"/>
    <property type="evidence" value="ECO:0007669"/>
    <property type="project" value="UniProtKB-KW"/>
</dbReference>
<dbReference type="Pfam" id="PF00005">
    <property type="entry name" value="ABC_tran"/>
    <property type="match status" value="1"/>
</dbReference>
<name>A0A1H7C994_9FIRM</name>
<dbReference type="InterPro" id="IPR012340">
    <property type="entry name" value="NA-bd_OB-fold"/>
</dbReference>
<dbReference type="InterPro" id="IPR003593">
    <property type="entry name" value="AAA+_ATPase"/>
</dbReference>
<dbReference type="EMBL" id="FNZK01000018">
    <property type="protein sequence ID" value="SEJ82215.1"/>
    <property type="molecule type" value="Genomic_DNA"/>
</dbReference>
<evidence type="ECO:0000259" key="4">
    <source>
        <dbReference type="PROSITE" id="PS50893"/>
    </source>
</evidence>
<dbReference type="Proteomes" id="UP000199662">
    <property type="component" value="Unassembled WGS sequence"/>
</dbReference>
<dbReference type="AlphaFoldDB" id="A0A1H7C994"/>
<dbReference type="InterPro" id="IPR047641">
    <property type="entry name" value="ABC_transpr_MalK/UgpC-like"/>
</dbReference>
<keyword evidence="6" id="KW-1185">Reference proteome</keyword>